<sequence length="51" mass="6072">MERRRLRRRRRARGVVRLDGSMVEVNGEDAEKSEKKEKKKSKGSENKQQDE</sequence>
<evidence type="ECO:0000256" key="1">
    <source>
        <dbReference type="SAM" id="MobiDB-lite"/>
    </source>
</evidence>
<dbReference type="Proteomes" id="UP001179952">
    <property type="component" value="Unassembled WGS sequence"/>
</dbReference>
<gene>
    <name evidence="2" type="ORF">QJS04_geneDACA023940</name>
</gene>
<organism evidence="2 3">
    <name type="scientific">Acorus gramineus</name>
    <name type="common">Dwarf sweet flag</name>
    <dbReference type="NCBI Taxonomy" id="55184"/>
    <lineage>
        <taxon>Eukaryota</taxon>
        <taxon>Viridiplantae</taxon>
        <taxon>Streptophyta</taxon>
        <taxon>Embryophyta</taxon>
        <taxon>Tracheophyta</taxon>
        <taxon>Spermatophyta</taxon>
        <taxon>Magnoliopsida</taxon>
        <taxon>Liliopsida</taxon>
        <taxon>Acoraceae</taxon>
        <taxon>Acorus</taxon>
    </lineage>
</organism>
<feature type="compositionally biased region" description="Basic and acidic residues" evidence="1">
    <location>
        <begin position="29"/>
        <end position="51"/>
    </location>
</feature>
<keyword evidence="3" id="KW-1185">Reference proteome</keyword>
<accession>A0AAV9BKN4</accession>
<protein>
    <submittedName>
        <fullName evidence="2">Uncharacterized protein</fullName>
    </submittedName>
</protein>
<evidence type="ECO:0000313" key="3">
    <source>
        <dbReference type="Proteomes" id="UP001179952"/>
    </source>
</evidence>
<reference evidence="2" key="2">
    <citation type="submission" date="2023-06" db="EMBL/GenBank/DDBJ databases">
        <authorList>
            <person name="Ma L."/>
            <person name="Liu K.-W."/>
            <person name="Li Z."/>
            <person name="Hsiao Y.-Y."/>
            <person name="Qi Y."/>
            <person name="Fu T."/>
            <person name="Tang G."/>
            <person name="Zhang D."/>
            <person name="Sun W.-H."/>
            <person name="Liu D.-K."/>
            <person name="Li Y."/>
            <person name="Chen G.-Z."/>
            <person name="Liu X.-D."/>
            <person name="Liao X.-Y."/>
            <person name="Jiang Y.-T."/>
            <person name="Yu X."/>
            <person name="Hao Y."/>
            <person name="Huang J."/>
            <person name="Zhao X.-W."/>
            <person name="Ke S."/>
            <person name="Chen Y.-Y."/>
            <person name="Wu W.-L."/>
            <person name="Hsu J.-L."/>
            <person name="Lin Y.-F."/>
            <person name="Huang M.-D."/>
            <person name="Li C.-Y."/>
            <person name="Huang L."/>
            <person name="Wang Z.-W."/>
            <person name="Zhao X."/>
            <person name="Zhong W.-Y."/>
            <person name="Peng D.-H."/>
            <person name="Ahmad S."/>
            <person name="Lan S."/>
            <person name="Zhang J.-S."/>
            <person name="Tsai W.-C."/>
            <person name="Van De Peer Y."/>
            <person name="Liu Z.-J."/>
        </authorList>
    </citation>
    <scope>NUCLEOTIDE SEQUENCE</scope>
    <source>
        <strain evidence="2">SCP</strain>
        <tissue evidence="2">Leaves</tissue>
    </source>
</reference>
<dbReference type="EMBL" id="JAUJYN010000002">
    <property type="protein sequence ID" value="KAK1277090.1"/>
    <property type="molecule type" value="Genomic_DNA"/>
</dbReference>
<reference evidence="2" key="1">
    <citation type="journal article" date="2023" name="Nat. Commun.">
        <title>Diploid and tetraploid genomes of Acorus and the evolution of monocots.</title>
        <authorList>
            <person name="Ma L."/>
            <person name="Liu K.W."/>
            <person name="Li Z."/>
            <person name="Hsiao Y.Y."/>
            <person name="Qi Y."/>
            <person name="Fu T."/>
            <person name="Tang G.D."/>
            <person name="Zhang D."/>
            <person name="Sun W.H."/>
            <person name="Liu D.K."/>
            <person name="Li Y."/>
            <person name="Chen G.Z."/>
            <person name="Liu X.D."/>
            <person name="Liao X.Y."/>
            <person name="Jiang Y.T."/>
            <person name="Yu X."/>
            <person name="Hao Y."/>
            <person name="Huang J."/>
            <person name="Zhao X.W."/>
            <person name="Ke S."/>
            <person name="Chen Y.Y."/>
            <person name="Wu W.L."/>
            <person name="Hsu J.L."/>
            <person name="Lin Y.F."/>
            <person name="Huang M.D."/>
            <person name="Li C.Y."/>
            <person name="Huang L."/>
            <person name="Wang Z.W."/>
            <person name="Zhao X."/>
            <person name="Zhong W.Y."/>
            <person name="Peng D.H."/>
            <person name="Ahmad S."/>
            <person name="Lan S."/>
            <person name="Zhang J.S."/>
            <person name="Tsai W.C."/>
            <person name="Van de Peer Y."/>
            <person name="Liu Z.J."/>
        </authorList>
    </citation>
    <scope>NUCLEOTIDE SEQUENCE</scope>
    <source>
        <strain evidence="2">SCP</strain>
    </source>
</reference>
<name>A0AAV9BKN4_ACOGR</name>
<dbReference type="AlphaFoldDB" id="A0AAV9BKN4"/>
<comment type="caution">
    <text evidence="2">The sequence shown here is derived from an EMBL/GenBank/DDBJ whole genome shotgun (WGS) entry which is preliminary data.</text>
</comment>
<proteinExistence type="predicted"/>
<feature type="region of interest" description="Disordered" evidence="1">
    <location>
        <begin position="20"/>
        <end position="51"/>
    </location>
</feature>
<evidence type="ECO:0000313" key="2">
    <source>
        <dbReference type="EMBL" id="KAK1277090.1"/>
    </source>
</evidence>